<gene>
    <name evidence="2" type="ORF">GLE_5423</name>
</gene>
<dbReference type="SUPFAM" id="SSF53474">
    <property type="entry name" value="alpha/beta-Hydrolases"/>
    <property type="match status" value="1"/>
</dbReference>
<dbReference type="InterPro" id="IPR000073">
    <property type="entry name" value="AB_hydrolase_1"/>
</dbReference>
<sequence>MRGMSIPAFPSDASATLTLAGPAGAIEAIVEAPEAPARPIVAIVCHPLPTEGGTMHNKVVTMAARSLRECGAATVRFNFRGVGHSEGEFDQGEGECDDLRAVAAWVRAQRPDAQLWLAGFSFGAYVSLRMADELQPKLLISIAPPAGRWDFDRIAPPSGYPWIVIQGEADEIVDPEAVYAWIAGLRQPPELVRMPDTSHFFHRRLIDLRGAIKNSVRPHLPPQTDADGAAPPA</sequence>
<dbReference type="PANTHER" id="PTHR42103">
    <property type="entry name" value="ALPHA/BETA-HYDROLASES SUPERFAMILY PROTEIN"/>
    <property type="match status" value="1"/>
</dbReference>
<dbReference type="AlphaFoldDB" id="A0A0S2DQG9"/>
<protein>
    <recommendedName>
        <fullName evidence="1">AB hydrolase-1 domain-containing protein</fullName>
    </recommendedName>
</protein>
<evidence type="ECO:0000313" key="2">
    <source>
        <dbReference type="EMBL" id="ALN60764.1"/>
    </source>
</evidence>
<dbReference type="PANTHER" id="PTHR42103:SF2">
    <property type="entry name" value="AB HYDROLASE-1 DOMAIN-CONTAINING PROTEIN"/>
    <property type="match status" value="1"/>
</dbReference>
<evidence type="ECO:0000313" key="3">
    <source>
        <dbReference type="Proteomes" id="UP000061569"/>
    </source>
</evidence>
<name>A0A0S2DQG9_LYSEN</name>
<reference evidence="2 3" key="1">
    <citation type="submission" date="2015-11" db="EMBL/GenBank/DDBJ databases">
        <title>Genome sequences of Lysobacter enzymogenes strain C3 and Lysobacter antibioticus ATCC 29479.</title>
        <authorList>
            <person name="Kobayashi D.Y."/>
        </authorList>
    </citation>
    <scope>NUCLEOTIDE SEQUENCE [LARGE SCALE GENOMIC DNA]</scope>
    <source>
        <strain evidence="2 3">C3</strain>
    </source>
</reference>
<dbReference type="KEGG" id="lez:GLE_5423"/>
<dbReference type="PATRIC" id="fig|69.6.peg.5339"/>
<accession>A0A0S2DQG9</accession>
<dbReference type="Proteomes" id="UP000061569">
    <property type="component" value="Chromosome"/>
</dbReference>
<dbReference type="STRING" id="69.GLE_5423"/>
<dbReference type="InterPro" id="IPR029058">
    <property type="entry name" value="AB_hydrolase_fold"/>
</dbReference>
<dbReference type="Gene3D" id="3.40.50.1820">
    <property type="entry name" value="alpha/beta hydrolase"/>
    <property type="match status" value="1"/>
</dbReference>
<dbReference type="EMBL" id="CP013140">
    <property type="protein sequence ID" value="ALN60764.1"/>
    <property type="molecule type" value="Genomic_DNA"/>
</dbReference>
<proteinExistence type="predicted"/>
<dbReference type="Pfam" id="PF00561">
    <property type="entry name" value="Abhydrolase_1"/>
    <property type="match status" value="1"/>
</dbReference>
<feature type="domain" description="AB hydrolase-1" evidence="1">
    <location>
        <begin position="48"/>
        <end position="134"/>
    </location>
</feature>
<organism evidence="2 3">
    <name type="scientific">Lysobacter enzymogenes</name>
    <dbReference type="NCBI Taxonomy" id="69"/>
    <lineage>
        <taxon>Bacteria</taxon>
        <taxon>Pseudomonadati</taxon>
        <taxon>Pseudomonadota</taxon>
        <taxon>Gammaproteobacteria</taxon>
        <taxon>Lysobacterales</taxon>
        <taxon>Lysobacteraceae</taxon>
        <taxon>Lysobacter</taxon>
    </lineage>
</organism>
<evidence type="ECO:0000259" key="1">
    <source>
        <dbReference type="Pfam" id="PF00561"/>
    </source>
</evidence>